<feature type="compositionally biased region" description="Basic and acidic residues" evidence="1">
    <location>
        <begin position="749"/>
        <end position="771"/>
    </location>
</feature>
<feature type="region of interest" description="Disordered" evidence="1">
    <location>
        <begin position="977"/>
        <end position="1063"/>
    </location>
</feature>
<name>T0QU02_SAPDV</name>
<feature type="compositionally biased region" description="Basic and acidic residues" evidence="1">
    <location>
        <begin position="847"/>
        <end position="881"/>
    </location>
</feature>
<dbReference type="RefSeq" id="XP_008605388.1">
    <property type="nucleotide sequence ID" value="XM_008607166.1"/>
</dbReference>
<feature type="compositionally biased region" description="Low complexity" evidence="1">
    <location>
        <begin position="978"/>
        <end position="997"/>
    </location>
</feature>
<evidence type="ECO:0000256" key="1">
    <source>
        <dbReference type="SAM" id="MobiDB-lite"/>
    </source>
</evidence>
<organism evidence="2 3">
    <name type="scientific">Saprolegnia diclina (strain VS20)</name>
    <dbReference type="NCBI Taxonomy" id="1156394"/>
    <lineage>
        <taxon>Eukaryota</taxon>
        <taxon>Sar</taxon>
        <taxon>Stramenopiles</taxon>
        <taxon>Oomycota</taxon>
        <taxon>Saprolegniomycetes</taxon>
        <taxon>Saprolegniales</taxon>
        <taxon>Saprolegniaceae</taxon>
        <taxon>Saprolegnia</taxon>
    </lineage>
</organism>
<feature type="compositionally biased region" description="Pro residues" evidence="1">
    <location>
        <begin position="806"/>
        <end position="818"/>
    </location>
</feature>
<dbReference type="Proteomes" id="UP000030762">
    <property type="component" value="Unassembled WGS sequence"/>
</dbReference>
<evidence type="ECO:0000313" key="3">
    <source>
        <dbReference type="Proteomes" id="UP000030762"/>
    </source>
</evidence>
<feature type="compositionally biased region" description="Basic and acidic residues" evidence="1">
    <location>
        <begin position="70"/>
        <end position="85"/>
    </location>
</feature>
<feature type="compositionally biased region" description="Basic and acidic residues" evidence="1">
    <location>
        <begin position="709"/>
        <end position="730"/>
    </location>
</feature>
<feature type="compositionally biased region" description="Polar residues" evidence="1">
    <location>
        <begin position="826"/>
        <end position="837"/>
    </location>
</feature>
<dbReference type="STRING" id="1156394.T0QU02"/>
<reference evidence="2 3" key="1">
    <citation type="submission" date="2012-04" db="EMBL/GenBank/DDBJ databases">
        <title>The Genome Sequence of Saprolegnia declina VS20.</title>
        <authorList>
            <consortium name="The Broad Institute Genome Sequencing Platform"/>
            <person name="Russ C."/>
            <person name="Nusbaum C."/>
            <person name="Tyler B."/>
            <person name="van West P."/>
            <person name="Dieguez-Uribeondo J."/>
            <person name="de Bruijn I."/>
            <person name="Tripathy S."/>
            <person name="Jiang R."/>
            <person name="Young S.K."/>
            <person name="Zeng Q."/>
            <person name="Gargeya S."/>
            <person name="Fitzgerald M."/>
            <person name="Haas B."/>
            <person name="Abouelleil A."/>
            <person name="Alvarado L."/>
            <person name="Arachchi H.M."/>
            <person name="Berlin A."/>
            <person name="Chapman S.B."/>
            <person name="Goldberg J."/>
            <person name="Griggs A."/>
            <person name="Gujja S."/>
            <person name="Hansen M."/>
            <person name="Howarth C."/>
            <person name="Imamovic A."/>
            <person name="Larimer J."/>
            <person name="McCowen C."/>
            <person name="Montmayeur A."/>
            <person name="Murphy C."/>
            <person name="Neiman D."/>
            <person name="Pearson M."/>
            <person name="Priest M."/>
            <person name="Roberts A."/>
            <person name="Saif S."/>
            <person name="Shea T."/>
            <person name="Sisk P."/>
            <person name="Sykes S."/>
            <person name="Wortman J."/>
            <person name="Nusbaum C."/>
            <person name="Birren B."/>
        </authorList>
    </citation>
    <scope>NUCLEOTIDE SEQUENCE [LARGE SCALE GENOMIC DNA]</scope>
    <source>
        <strain evidence="2 3">VS20</strain>
    </source>
</reference>
<dbReference type="OMA" id="NHARIDG"/>
<evidence type="ECO:0000313" key="2">
    <source>
        <dbReference type="EMBL" id="EQC41674.1"/>
    </source>
</evidence>
<dbReference type="InParanoid" id="T0QU02"/>
<gene>
    <name evidence="2" type="ORF">SDRG_01632</name>
</gene>
<sequence>MAGSMNAQHASKLKMMLANDDDESSDDEVVQPPAARASPSPPPAVREVPRGTKPQRKTRASSCSSEGSESNERRKTTSRRRDEAKHKKPKKARAKTAESDGDSDHNERRKKRTSDEKKHRKQAKSASGESRKSSRDEVSKDRVKRKRSECDDPVKKRPREQALSAQSEFPGTGLTPLNDGMPMTMLRTKASQPSRDVPHASSSASTDVRSVYEPKASSIVASSPVPAALPTPKSEQAPAKLGTPSSIPASPSTARRIQTASPCPTDEDASSAAIDTTDFLDESGEVIEEAPAPSPQSTKGIATPNFRAKMDDRSKPSPLSLVDDHAVLPKPKMTPRDTPTYPPRPTPGDTPRMRARPTPGGTPSLRPRSTLGGTPTARPKTTPTSEGKPPPLSLDADNFVIPKTTTVLPPLPPGKGPSDAEKEPGEVGDAPPVLDFRIPKKPSLRTTPTTPATPSAKPLTSVPSVSAPKARPPTPTKPPVSFLTYSGVDRKFFKDCRQVSSILRALTPIMRGRPYAVIEENDEIFAEKKSLGRSVPMKEFLERPPSFYGIDLTCPMPPRALSAHTAAQMQRQTNDPYGSLVELQTENRVFLQTKLYKTTFMPLSERRRVTVLFRHMRMEQKSAGFGFNMKDKCSDFAKTCADRFAIDGRKPSIELTASGKRDLQQMKPTAMYVHYFSEDDANEALRRFQDDAGAKCERQDNMYAVKPPPVEKKLLRREPDRPQPEPRRLLDAAVNGGFRPDAPPRSPRRRDPVSRRPSTGRDRSRSLDRQRRLQQGVPLRPGSDRMQRTEPVDYTRRDDRRRPSAISPPLPPPLPPTEPRMHAESSRSNGVSSTSDHNAAGSLDTKSSSEREVSKPDVDVATRKTFEKPVDHQRRSTERRTTTTTGEAVKVAPTEAKTPASESKPQPTETEKTTYVTEKPATKPEDDKAERAAVDKSSTTEKVATQSDVPFIEPEKAVVDTKKVLSIADKVLPAADMKPTSADKTPTTADKTPTTADKMPTTAEKPVETATIADVQLLSTAASARDATPVKPPTETKAQVETSSSSLEAGELRCNQDGITSRA</sequence>
<dbReference type="EMBL" id="JH767134">
    <property type="protein sequence ID" value="EQC41674.1"/>
    <property type="molecule type" value="Genomic_DNA"/>
</dbReference>
<feature type="compositionally biased region" description="Low complexity" evidence="1">
    <location>
        <begin position="243"/>
        <end position="254"/>
    </location>
</feature>
<dbReference type="OrthoDB" id="79942at2759"/>
<accession>T0QU02</accession>
<dbReference type="GeneID" id="19942359"/>
<dbReference type="eggNOG" id="ENOG502RYRN">
    <property type="taxonomic scope" value="Eukaryota"/>
</dbReference>
<protein>
    <submittedName>
        <fullName evidence="2">Uncharacterized protein</fullName>
    </submittedName>
</protein>
<feature type="compositionally biased region" description="Polar residues" evidence="1">
    <location>
        <begin position="1036"/>
        <end position="1047"/>
    </location>
</feature>
<feature type="compositionally biased region" description="Acidic residues" evidence="1">
    <location>
        <begin position="278"/>
        <end position="288"/>
    </location>
</feature>
<feature type="compositionally biased region" description="Basic and acidic residues" evidence="1">
    <location>
        <begin position="782"/>
        <end position="802"/>
    </location>
</feature>
<feature type="compositionally biased region" description="Low complexity" evidence="1">
    <location>
        <begin position="444"/>
        <end position="461"/>
    </location>
</feature>
<feature type="compositionally biased region" description="Acidic residues" evidence="1">
    <location>
        <begin position="19"/>
        <end position="29"/>
    </location>
</feature>
<feature type="compositionally biased region" description="Basic and acidic residues" evidence="1">
    <location>
        <begin position="920"/>
        <end position="934"/>
    </location>
</feature>
<feature type="region of interest" description="Disordered" evidence="1">
    <location>
        <begin position="698"/>
        <end position="947"/>
    </location>
</feature>
<keyword evidence="3" id="KW-1185">Reference proteome</keyword>
<feature type="compositionally biased region" description="Basic and acidic residues" evidence="1">
    <location>
        <begin position="129"/>
        <end position="141"/>
    </location>
</feature>
<feature type="region of interest" description="Disordered" evidence="1">
    <location>
        <begin position="1"/>
        <end position="478"/>
    </location>
</feature>
<dbReference type="VEuPathDB" id="FungiDB:SDRG_01632"/>
<feature type="compositionally biased region" description="Polar residues" evidence="1">
    <location>
        <begin position="936"/>
        <end position="947"/>
    </location>
</feature>
<feature type="compositionally biased region" description="Low complexity" evidence="1">
    <location>
        <begin position="214"/>
        <end position="230"/>
    </location>
</feature>
<dbReference type="AlphaFoldDB" id="T0QU02"/>
<proteinExistence type="predicted"/>
<feature type="compositionally biased region" description="Basic and acidic residues" evidence="1">
    <location>
        <begin position="95"/>
        <end position="117"/>
    </location>
</feature>
<feature type="compositionally biased region" description="Polar residues" evidence="1">
    <location>
        <begin position="189"/>
        <end position="208"/>
    </location>
</feature>